<dbReference type="PANTHER" id="PTHR31170:SF25">
    <property type="entry name" value="BNAA09G04570D PROTEIN"/>
    <property type="match status" value="1"/>
</dbReference>
<dbReference type="OrthoDB" id="1849062at2759"/>
<feature type="transmembrane region" description="Helical" evidence="1">
    <location>
        <begin position="413"/>
        <end position="434"/>
    </location>
</feature>
<gene>
    <name evidence="2" type="ORF">F0562_015493</name>
</gene>
<organism evidence="2 3">
    <name type="scientific">Nyssa sinensis</name>
    <dbReference type="NCBI Taxonomy" id="561372"/>
    <lineage>
        <taxon>Eukaryota</taxon>
        <taxon>Viridiplantae</taxon>
        <taxon>Streptophyta</taxon>
        <taxon>Embryophyta</taxon>
        <taxon>Tracheophyta</taxon>
        <taxon>Spermatophyta</taxon>
        <taxon>Magnoliopsida</taxon>
        <taxon>eudicotyledons</taxon>
        <taxon>Gunneridae</taxon>
        <taxon>Pentapetalae</taxon>
        <taxon>asterids</taxon>
        <taxon>Cornales</taxon>
        <taxon>Nyssaceae</taxon>
        <taxon>Nyssa</taxon>
    </lineage>
</organism>
<evidence type="ECO:0000313" key="3">
    <source>
        <dbReference type="Proteomes" id="UP000325577"/>
    </source>
</evidence>
<dbReference type="Pfam" id="PF03140">
    <property type="entry name" value="DUF247"/>
    <property type="match status" value="1"/>
</dbReference>
<keyword evidence="1" id="KW-0472">Membrane</keyword>
<accession>A0A5J4ZKC8</accession>
<keyword evidence="1" id="KW-1133">Transmembrane helix</keyword>
<name>A0A5J4ZKC8_9ASTE</name>
<dbReference type="AlphaFoldDB" id="A0A5J4ZKC8"/>
<evidence type="ECO:0000256" key="1">
    <source>
        <dbReference type="SAM" id="Phobius"/>
    </source>
</evidence>
<evidence type="ECO:0000313" key="2">
    <source>
        <dbReference type="EMBL" id="KAA8518026.1"/>
    </source>
</evidence>
<dbReference type="InterPro" id="IPR004158">
    <property type="entry name" value="DUF247_pln"/>
</dbReference>
<dbReference type="EMBL" id="CM018050">
    <property type="protein sequence ID" value="KAA8518026.1"/>
    <property type="molecule type" value="Genomic_DNA"/>
</dbReference>
<keyword evidence="3" id="KW-1185">Reference proteome</keyword>
<dbReference type="PANTHER" id="PTHR31170">
    <property type="entry name" value="BNAC04G53230D PROTEIN"/>
    <property type="match status" value="1"/>
</dbReference>
<dbReference type="Proteomes" id="UP000325577">
    <property type="component" value="Linkage Group LG7"/>
</dbReference>
<sequence length="449" mass="51163">MDQAVQPDAGGGKGCGNQPEVAESHSIVIKQDDFIGCSEVENEIYKWQKPKMQKVPRKLRKIESNKECFDPLVVSIGPYHHGKPELEPMEKFKILWAQQYAKLSQVPIGILYNKVAEVARDARECYLVGSTDEIGDEAFARMMFLDGCFVLHFIYCIIEGKQKDLKIKSNDTALVRRDLFLLENQVPFQVLEALMSFKFKKNEGEHMIKCFIMRSKEIVLEERGVKQPLHLLELVRAQLIDFNTVTEEYGCYLTGDWYTHRSAKDFKAAGIHFKPSKTSRITDITFESKGTFGQMTLPLIKIDDLIKSFLLNLVAYEACPDSPDDFGVTSYVCFMDTLIDDAEDVKVLRKKGVLWNCLGSDQQVADLFNEITKDLVPSPHSYLTVKSRIEQHHKNNMKIWMAEWRQNYLRSPWTVIAVSAAILAIFLTLIQTILGGFPDLSCSLPTEVV</sequence>
<keyword evidence="1" id="KW-0812">Transmembrane</keyword>
<protein>
    <submittedName>
        <fullName evidence="2">Uncharacterized protein</fullName>
    </submittedName>
</protein>
<reference evidence="2 3" key="1">
    <citation type="submission" date="2019-09" db="EMBL/GenBank/DDBJ databases">
        <title>A chromosome-level genome assembly of the Chinese tupelo Nyssa sinensis.</title>
        <authorList>
            <person name="Yang X."/>
            <person name="Kang M."/>
            <person name="Yang Y."/>
            <person name="Xiong H."/>
            <person name="Wang M."/>
            <person name="Zhang Z."/>
            <person name="Wang Z."/>
            <person name="Wu H."/>
            <person name="Ma T."/>
            <person name="Liu J."/>
            <person name="Xi Z."/>
        </authorList>
    </citation>
    <scope>NUCLEOTIDE SEQUENCE [LARGE SCALE GENOMIC DNA]</scope>
    <source>
        <strain evidence="2">J267</strain>
        <tissue evidence="2">Leaf</tissue>
    </source>
</reference>
<proteinExistence type="predicted"/>